<keyword evidence="3" id="KW-0378">Hydrolase</keyword>
<dbReference type="CDD" id="cd00085">
    <property type="entry name" value="HNHc"/>
    <property type="match status" value="1"/>
</dbReference>
<accession>A0A371YN15</accession>
<evidence type="ECO:0000313" key="3">
    <source>
        <dbReference type="EMBL" id="RFC82871.1"/>
    </source>
</evidence>
<reference evidence="5" key="3">
    <citation type="journal article" date="2019" name="Int. J. Syst. Evol. Microbiol.">
        <title>The Global Catalogue of Microorganisms (GCM) 10K type strain sequencing project: providing services to taxonomists for standard genome sequencing and annotation.</title>
        <authorList>
            <consortium name="The Broad Institute Genomics Platform"/>
            <consortium name="The Broad Institute Genome Sequencing Center for Infectious Disease"/>
            <person name="Wu L."/>
            <person name="Ma J."/>
        </authorList>
    </citation>
    <scope>NUCLEOTIDE SEQUENCE [LARGE SCALE GENOMIC DNA]</scope>
    <source>
        <strain evidence="5">KCTC 62575</strain>
    </source>
</reference>
<feature type="domain" description="HNH nuclease" evidence="1">
    <location>
        <begin position="209"/>
        <end position="261"/>
    </location>
</feature>
<protein>
    <submittedName>
        <fullName evidence="3">HNH endonuclease</fullName>
    </submittedName>
</protein>
<gene>
    <name evidence="2" type="ORF">ACFODO_10245</name>
    <name evidence="3" type="ORF">C9E89_014205</name>
</gene>
<evidence type="ECO:0000313" key="5">
    <source>
        <dbReference type="Proteomes" id="UP001595455"/>
    </source>
</evidence>
<dbReference type="Proteomes" id="UP001595455">
    <property type="component" value="Unassembled WGS sequence"/>
</dbReference>
<reference evidence="2" key="1">
    <citation type="journal article" date="2014" name="Int. J. Syst. Evol. Microbiol.">
        <title>Complete genome of a new Firmicutes species belonging to the dominant human colonic microbiota ('Ruminococcus bicirculans') reveals two chromosomes and a selective capacity to utilize plant glucans.</title>
        <authorList>
            <consortium name="NISC Comparative Sequencing Program"/>
            <person name="Wegmann U."/>
            <person name="Louis P."/>
            <person name="Goesmann A."/>
            <person name="Henrissat B."/>
            <person name="Duncan S.H."/>
            <person name="Flint H.J."/>
        </authorList>
    </citation>
    <scope>NUCLEOTIDE SEQUENCE</scope>
    <source>
        <strain evidence="2">KCTC 62575</strain>
    </source>
</reference>
<evidence type="ECO:0000259" key="1">
    <source>
        <dbReference type="SMART" id="SM00507"/>
    </source>
</evidence>
<evidence type="ECO:0000313" key="4">
    <source>
        <dbReference type="Proteomes" id="UP000240957"/>
    </source>
</evidence>
<keyword evidence="3" id="KW-0255">Endonuclease</keyword>
<reference evidence="2" key="4">
    <citation type="submission" date="2024-09" db="EMBL/GenBank/DDBJ databases">
        <authorList>
            <person name="Sun Q."/>
            <person name="Mori K."/>
        </authorList>
    </citation>
    <scope>NUCLEOTIDE SEQUENCE</scope>
    <source>
        <strain evidence="2">KCTC 62575</strain>
    </source>
</reference>
<dbReference type="OrthoDB" id="9815372at2"/>
<evidence type="ECO:0000313" key="2">
    <source>
        <dbReference type="EMBL" id="MFC2995642.1"/>
    </source>
</evidence>
<dbReference type="EMBL" id="PYIX02000025">
    <property type="protein sequence ID" value="RFC82871.1"/>
    <property type="molecule type" value="Genomic_DNA"/>
</dbReference>
<dbReference type="SMART" id="SM00507">
    <property type="entry name" value="HNHc"/>
    <property type="match status" value="1"/>
</dbReference>
<name>A0A371YN15_9GAMM</name>
<organism evidence="3 4">
    <name type="scientific">Acinetobacter sichuanensis</name>
    <dbReference type="NCBI Taxonomy" id="2136183"/>
    <lineage>
        <taxon>Bacteria</taxon>
        <taxon>Pseudomonadati</taxon>
        <taxon>Pseudomonadota</taxon>
        <taxon>Gammaproteobacteria</taxon>
        <taxon>Moraxellales</taxon>
        <taxon>Moraxellaceae</taxon>
        <taxon>Acinetobacter</taxon>
    </lineage>
</organism>
<proteinExistence type="predicted"/>
<dbReference type="RefSeq" id="WP_107009009.1">
    <property type="nucleotide sequence ID" value="NZ_JBHRSF010000034.1"/>
</dbReference>
<keyword evidence="3" id="KW-0540">Nuclease</keyword>
<dbReference type="InterPro" id="IPR003615">
    <property type="entry name" value="HNH_nuc"/>
</dbReference>
<sequence>MELIDFLKVDYFNQLREKMNAPLLDISDLPFRNGISYADLYDLQDGVEVTIDDIEIGSSGLLYYKGVLVTLNIKDVLQRREGQASLPKLHLCDCQKIKDMKNAGRIQRYISSNLNHRQREIRFVSNYSHSSKTELHQLDVCKYCLAQLQWKGYHSGMSMNEKNYIAQNVDLVEFYQEFEPQFYKELIGLLFNQNDQIAVNQYQKDWKFISYQYRKSKNWHCESCGKNFQKNHADLHTHHINGNKADNSLKNLSALCYDCHANQPMHEHMKNKTRHNHF</sequence>
<reference evidence="3 4" key="2">
    <citation type="submission" date="2018-08" db="EMBL/GenBank/DDBJ databases">
        <title>The draft genome of Acinetobacter sichuanensis strain WCHAc060041.</title>
        <authorList>
            <person name="Qin J."/>
            <person name="Feng Y."/>
            <person name="Zong Z."/>
        </authorList>
    </citation>
    <scope>NUCLEOTIDE SEQUENCE [LARGE SCALE GENOMIC DNA]</scope>
    <source>
        <strain evidence="3 4">WCHAc060041</strain>
    </source>
</reference>
<dbReference type="GO" id="GO:0004519">
    <property type="term" value="F:endonuclease activity"/>
    <property type="evidence" value="ECO:0007669"/>
    <property type="project" value="UniProtKB-KW"/>
</dbReference>
<comment type="caution">
    <text evidence="3">The sequence shown here is derived from an EMBL/GenBank/DDBJ whole genome shotgun (WGS) entry which is preliminary data.</text>
</comment>
<dbReference type="AlphaFoldDB" id="A0A371YN15"/>
<dbReference type="EMBL" id="JBHRSF010000034">
    <property type="protein sequence ID" value="MFC2995642.1"/>
    <property type="molecule type" value="Genomic_DNA"/>
</dbReference>
<keyword evidence="5" id="KW-1185">Reference proteome</keyword>
<dbReference type="Proteomes" id="UP000240957">
    <property type="component" value="Unassembled WGS sequence"/>
</dbReference>